<feature type="region of interest" description="Disordered" evidence="1">
    <location>
        <begin position="1"/>
        <end position="27"/>
    </location>
</feature>
<keyword evidence="3" id="KW-1185">Reference proteome</keyword>
<evidence type="ECO:0000256" key="1">
    <source>
        <dbReference type="SAM" id="MobiDB-lite"/>
    </source>
</evidence>
<feature type="compositionally biased region" description="Polar residues" evidence="1">
    <location>
        <begin position="18"/>
        <end position="27"/>
    </location>
</feature>
<organism evidence="2 3">
    <name type="scientific">Petrolisthes manimaculis</name>
    <dbReference type="NCBI Taxonomy" id="1843537"/>
    <lineage>
        <taxon>Eukaryota</taxon>
        <taxon>Metazoa</taxon>
        <taxon>Ecdysozoa</taxon>
        <taxon>Arthropoda</taxon>
        <taxon>Crustacea</taxon>
        <taxon>Multicrustacea</taxon>
        <taxon>Malacostraca</taxon>
        <taxon>Eumalacostraca</taxon>
        <taxon>Eucarida</taxon>
        <taxon>Decapoda</taxon>
        <taxon>Pleocyemata</taxon>
        <taxon>Anomura</taxon>
        <taxon>Galatheoidea</taxon>
        <taxon>Porcellanidae</taxon>
        <taxon>Petrolisthes</taxon>
    </lineage>
</organism>
<protein>
    <submittedName>
        <fullName evidence="2">Uncharacterized protein</fullName>
    </submittedName>
</protein>
<reference evidence="2" key="1">
    <citation type="submission" date="2023-11" db="EMBL/GenBank/DDBJ databases">
        <title>Genome assemblies of two species of porcelain crab, Petrolisthes cinctipes and Petrolisthes manimaculis (Anomura: Porcellanidae).</title>
        <authorList>
            <person name="Angst P."/>
        </authorList>
    </citation>
    <scope>NUCLEOTIDE SEQUENCE</scope>
    <source>
        <strain evidence="2">PB745_02</strain>
        <tissue evidence="2">Gill</tissue>
    </source>
</reference>
<accession>A0AAE1NZW5</accession>
<dbReference type="Proteomes" id="UP001292094">
    <property type="component" value="Unassembled WGS sequence"/>
</dbReference>
<dbReference type="AlphaFoldDB" id="A0AAE1NZW5"/>
<evidence type="ECO:0000313" key="3">
    <source>
        <dbReference type="Proteomes" id="UP001292094"/>
    </source>
</evidence>
<sequence length="186" mass="19943">MEGGGGIGKGEENGKGCTDNTSQRHTRSNTTCNVFNLRGFSATTPRPEWGEECVSLAPLSCEGAEDGQATVICGWALSGVELVLLRPLSTHPPPPSPASLPYNSSIVYGMNVSFSCSVVLDMAIPASQPATSCLLTLATSSQPLFMATMRSAKHRKRKEKNIIPKHITSQAMHDSVTDQDQQPRRN</sequence>
<evidence type="ECO:0000313" key="2">
    <source>
        <dbReference type="EMBL" id="KAK4299514.1"/>
    </source>
</evidence>
<proteinExistence type="predicted"/>
<dbReference type="EMBL" id="JAWZYT010003222">
    <property type="protein sequence ID" value="KAK4299514.1"/>
    <property type="molecule type" value="Genomic_DNA"/>
</dbReference>
<comment type="caution">
    <text evidence="2">The sequence shown here is derived from an EMBL/GenBank/DDBJ whole genome shotgun (WGS) entry which is preliminary data.</text>
</comment>
<feature type="region of interest" description="Disordered" evidence="1">
    <location>
        <begin position="163"/>
        <end position="186"/>
    </location>
</feature>
<name>A0AAE1NZW5_9EUCA</name>
<gene>
    <name evidence="2" type="ORF">Pmani_028210</name>
</gene>